<dbReference type="InterPro" id="IPR009061">
    <property type="entry name" value="DNA-bd_dom_put_sf"/>
</dbReference>
<dbReference type="SUPFAM" id="SSF46955">
    <property type="entry name" value="Putative DNA-binding domain"/>
    <property type="match status" value="1"/>
</dbReference>
<dbReference type="InterPro" id="IPR047057">
    <property type="entry name" value="MerR_fam"/>
</dbReference>
<evidence type="ECO:0000313" key="7">
    <source>
        <dbReference type="EMBL" id="AOZ09271.1"/>
    </source>
</evidence>
<dbReference type="Gene3D" id="1.10.1660.10">
    <property type="match status" value="1"/>
</dbReference>
<dbReference type="PANTHER" id="PTHR30204">
    <property type="entry name" value="REDOX-CYCLING DRUG-SENSING TRANSCRIPTIONAL ACTIVATOR SOXR"/>
    <property type="match status" value="1"/>
</dbReference>
<dbReference type="PROSITE" id="PS50937">
    <property type="entry name" value="HTH_MERR_2"/>
    <property type="match status" value="1"/>
</dbReference>
<dbReference type="PRINTS" id="PR00040">
    <property type="entry name" value="HTHMERR"/>
</dbReference>
<keyword evidence="1" id="KW-0678">Repressor</keyword>
<dbReference type="RefSeq" id="WP_071071879.1">
    <property type="nucleotide sequence ID" value="NZ_CP017755.1"/>
</dbReference>
<accession>A0A1D9IB24</accession>
<evidence type="ECO:0000313" key="8">
    <source>
        <dbReference type="Proteomes" id="UP000177515"/>
    </source>
</evidence>
<evidence type="ECO:0000256" key="3">
    <source>
        <dbReference type="ARBA" id="ARBA00023125"/>
    </source>
</evidence>
<dbReference type="Proteomes" id="UP000177515">
    <property type="component" value="Chromosome 2"/>
</dbReference>
<sequence length="161" mass="17864">MQISELAKRVGVTAHAVRHYESLGLLVARRRPSGYREFDEGAVRELRFITMSRQCGFSLKQIAAVLPDYRSGVLTAADMIGMLQARIAEVDAEIDKRQVLRAHLVAHIGWFEAREQRRSDKAAQGGRGFPRAPREASLAAKGRAAGPDDKKVSTRSRRQGP</sequence>
<evidence type="ECO:0000256" key="4">
    <source>
        <dbReference type="ARBA" id="ARBA00023163"/>
    </source>
</evidence>
<dbReference type="PROSITE" id="PS00552">
    <property type="entry name" value="HTH_MERR_1"/>
    <property type="match status" value="1"/>
</dbReference>
<feature type="domain" description="HTH merR-type" evidence="6">
    <location>
        <begin position="1"/>
        <end position="68"/>
    </location>
</feature>
<dbReference type="Pfam" id="PF13411">
    <property type="entry name" value="MerR_1"/>
    <property type="match status" value="1"/>
</dbReference>
<proteinExistence type="predicted"/>
<dbReference type="InterPro" id="IPR000551">
    <property type="entry name" value="MerR-type_HTH_dom"/>
</dbReference>
<protein>
    <submittedName>
        <fullName evidence="7">MerR family transcriptional regulator</fullName>
    </submittedName>
</protein>
<name>A0A1D9IB24_9BURK</name>
<keyword evidence="2" id="KW-0805">Transcription regulation</keyword>
<evidence type="ECO:0000256" key="2">
    <source>
        <dbReference type="ARBA" id="ARBA00023015"/>
    </source>
</evidence>
<keyword evidence="8" id="KW-1185">Reference proteome</keyword>
<keyword evidence="3" id="KW-0238">DNA-binding</keyword>
<gene>
    <name evidence="7" type="ORF">BKK80_26070</name>
</gene>
<reference evidence="7 8" key="1">
    <citation type="submission" date="2016-10" db="EMBL/GenBank/DDBJ databases">
        <title>Complete genome sequences of three Cupriavidus strains isolated from various Malaysian environments.</title>
        <authorList>
            <person name="Abdullah A.A.-A."/>
            <person name="Shafie N.A.H."/>
            <person name="Lau N.S."/>
        </authorList>
    </citation>
    <scope>NUCLEOTIDE SEQUENCE [LARGE SCALE GENOMIC DNA]</scope>
    <source>
        <strain evidence="7 8">USMAA1020</strain>
    </source>
</reference>
<evidence type="ECO:0000259" key="6">
    <source>
        <dbReference type="PROSITE" id="PS50937"/>
    </source>
</evidence>
<feature type="region of interest" description="Disordered" evidence="5">
    <location>
        <begin position="117"/>
        <end position="161"/>
    </location>
</feature>
<dbReference type="SMART" id="SM00422">
    <property type="entry name" value="HTH_MERR"/>
    <property type="match status" value="1"/>
</dbReference>
<organism evidence="7 8">
    <name type="scientific">Cupriavidus malaysiensis</name>
    <dbReference type="NCBI Taxonomy" id="367825"/>
    <lineage>
        <taxon>Bacteria</taxon>
        <taxon>Pseudomonadati</taxon>
        <taxon>Pseudomonadota</taxon>
        <taxon>Betaproteobacteria</taxon>
        <taxon>Burkholderiales</taxon>
        <taxon>Burkholderiaceae</taxon>
        <taxon>Cupriavidus</taxon>
    </lineage>
</organism>
<keyword evidence="4" id="KW-0804">Transcription</keyword>
<evidence type="ECO:0000256" key="1">
    <source>
        <dbReference type="ARBA" id="ARBA00022491"/>
    </source>
</evidence>
<dbReference type="PANTHER" id="PTHR30204:SF69">
    <property type="entry name" value="MERR-FAMILY TRANSCRIPTIONAL REGULATOR"/>
    <property type="match status" value="1"/>
</dbReference>
<dbReference type="EMBL" id="CP017755">
    <property type="protein sequence ID" value="AOZ09271.1"/>
    <property type="molecule type" value="Genomic_DNA"/>
</dbReference>
<evidence type="ECO:0000256" key="5">
    <source>
        <dbReference type="SAM" id="MobiDB-lite"/>
    </source>
</evidence>